<keyword evidence="2" id="KW-1185">Reference proteome</keyword>
<accession>A0A132PEL8</accession>
<dbReference type="Gene3D" id="3.40.50.620">
    <property type="entry name" value="HUPs"/>
    <property type="match status" value="1"/>
</dbReference>
<sequence length="391" mass="43698">MEDEIARRPMVVMSYGMGVDSTAILLRWLTDPSSRDFDLGDLVVLTAHTGDEFDETMRDVEEVVLAEMRRHCVRFVQVGRSQRATTASGEGVVVLDDSTKPDRLYASSGYKLSDEMLSAGTIPQIGGARICSIHAKANCLEPVIASITAGRRYRHVLGFEAGEKARAAKDALFNTEQRVGWYPLIDWDWDRNRCREFVAHVTGRTWTKSACSYCVFAMTNRSGQQAVIERYRREPAAAARALLLETVARSLNERQTLIAGTSVAALIARADLAEAQERFEAMLDNCEHAVYEVRRLTRKSSKRPDGRGLTARSVRSTVRGTRPQMHDALRGFPGRRQVGADGIVRHVVRERSCGLPAIEHFYVVCPAVVDDKERAGFDTWWQEATTDAVLF</sequence>
<organism evidence="1 2">
    <name type="scientific">Mycolicibacterium wolinskyi</name>
    <dbReference type="NCBI Taxonomy" id="59750"/>
    <lineage>
        <taxon>Bacteria</taxon>
        <taxon>Bacillati</taxon>
        <taxon>Actinomycetota</taxon>
        <taxon>Actinomycetes</taxon>
        <taxon>Mycobacteriales</taxon>
        <taxon>Mycobacteriaceae</taxon>
        <taxon>Mycolicibacterium</taxon>
    </lineage>
</organism>
<gene>
    <name evidence="1" type="ORF">AFM11_30045</name>
</gene>
<name>A0A132PEL8_9MYCO</name>
<dbReference type="AlphaFoldDB" id="A0A132PEL8"/>
<comment type="caution">
    <text evidence="1">The sequence shown here is derived from an EMBL/GenBank/DDBJ whole genome shotgun (WGS) entry which is preliminary data.</text>
</comment>
<evidence type="ECO:0000313" key="1">
    <source>
        <dbReference type="EMBL" id="KWX20432.1"/>
    </source>
</evidence>
<evidence type="ECO:0000313" key="2">
    <source>
        <dbReference type="Proteomes" id="UP000070612"/>
    </source>
</evidence>
<proteinExistence type="predicted"/>
<dbReference type="Proteomes" id="UP000070612">
    <property type="component" value="Unassembled WGS sequence"/>
</dbReference>
<protein>
    <recommendedName>
        <fullName evidence="3">Phosphoadenosine phosphosulphate reductase domain-containing protein</fullName>
    </recommendedName>
</protein>
<evidence type="ECO:0008006" key="3">
    <source>
        <dbReference type="Google" id="ProtNLM"/>
    </source>
</evidence>
<dbReference type="InterPro" id="IPR014729">
    <property type="entry name" value="Rossmann-like_a/b/a_fold"/>
</dbReference>
<dbReference type="PATRIC" id="fig|59750.3.peg.3902"/>
<dbReference type="EMBL" id="LGTW01000027">
    <property type="protein sequence ID" value="KWX20432.1"/>
    <property type="molecule type" value="Genomic_DNA"/>
</dbReference>
<dbReference type="RefSeq" id="WP_067856734.1">
    <property type="nucleotide sequence ID" value="NZ_LGTW01000027.1"/>
</dbReference>
<reference evidence="1 2" key="1">
    <citation type="submission" date="2015-07" db="EMBL/GenBank/DDBJ databases">
        <title>A draft genome sequence of Mycobacterium wolinskyi.</title>
        <authorList>
            <person name="de Man T.J."/>
            <person name="Perry K.A."/>
            <person name="Coulliette A.D."/>
            <person name="Jensen B."/>
            <person name="Toney N.C."/>
            <person name="Limbago B.M."/>
            <person name="Noble-Wang J."/>
        </authorList>
    </citation>
    <scope>NUCLEOTIDE SEQUENCE [LARGE SCALE GENOMIC DNA]</scope>
    <source>
        <strain evidence="1 2">CDC_01</strain>
    </source>
</reference>